<keyword evidence="4" id="KW-1185">Reference proteome</keyword>
<dbReference type="AlphaFoldDB" id="A0AA88J6D7"/>
<dbReference type="EMBL" id="BTGU01000146">
    <property type="protein sequence ID" value="GMN63275.1"/>
    <property type="molecule type" value="Genomic_DNA"/>
</dbReference>
<comment type="caution">
    <text evidence="2">The sequence shown here is derived from an EMBL/GenBank/DDBJ whole genome shotgun (WGS) entry which is preliminary data.</text>
</comment>
<organism evidence="2 4">
    <name type="scientific">Ficus carica</name>
    <name type="common">Common fig</name>
    <dbReference type="NCBI Taxonomy" id="3494"/>
    <lineage>
        <taxon>Eukaryota</taxon>
        <taxon>Viridiplantae</taxon>
        <taxon>Streptophyta</taxon>
        <taxon>Embryophyta</taxon>
        <taxon>Tracheophyta</taxon>
        <taxon>Spermatophyta</taxon>
        <taxon>Magnoliopsida</taxon>
        <taxon>eudicotyledons</taxon>
        <taxon>Gunneridae</taxon>
        <taxon>Pentapetalae</taxon>
        <taxon>rosids</taxon>
        <taxon>fabids</taxon>
        <taxon>Rosales</taxon>
        <taxon>Moraceae</taxon>
        <taxon>Ficeae</taxon>
        <taxon>Ficus</taxon>
    </lineage>
</organism>
<proteinExistence type="predicted"/>
<evidence type="ECO:0000313" key="3">
    <source>
        <dbReference type="EMBL" id="GMN63323.1"/>
    </source>
</evidence>
<gene>
    <name evidence="2" type="ORF">TIFTF001_032352</name>
    <name evidence="3" type="ORF">TIFTF001_032401</name>
</gene>
<sequence length="114" mass="12500">MAKWRVMKWDCSAWWIWTNSGTEEGESPKIKTHPTKRKAAHPPAIVSPRPPPTLPIASQKPPTIGQQGSTAVDSANSDPPPRAFTNPQVHYLRARSQVSIHSSAKSASTLQPNQ</sequence>
<name>A0AA88J6D7_FICCA</name>
<evidence type="ECO:0000313" key="4">
    <source>
        <dbReference type="Proteomes" id="UP001187192"/>
    </source>
</evidence>
<reference evidence="2" key="1">
    <citation type="submission" date="2023-07" db="EMBL/GenBank/DDBJ databases">
        <title>draft genome sequence of fig (Ficus carica).</title>
        <authorList>
            <person name="Takahashi T."/>
            <person name="Nishimura K."/>
        </authorList>
    </citation>
    <scope>NUCLEOTIDE SEQUENCE</scope>
</reference>
<dbReference type="EMBL" id="BTGU01000147">
    <property type="protein sequence ID" value="GMN63323.1"/>
    <property type="molecule type" value="Genomic_DNA"/>
</dbReference>
<feature type="region of interest" description="Disordered" evidence="1">
    <location>
        <begin position="21"/>
        <end position="87"/>
    </location>
</feature>
<evidence type="ECO:0000256" key="1">
    <source>
        <dbReference type="SAM" id="MobiDB-lite"/>
    </source>
</evidence>
<feature type="compositionally biased region" description="Basic residues" evidence="1">
    <location>
        <begin position="30"/>
        <end position="40"/>
    </location>
</feature>
<dbReference type="Proteomes" id="UP001187192">
    <property type="component" value="Unassembled WGS sequence"/>
</dbReference>
<evidence type="ECO:0000313" key="2">
    <source>
        <dbReference type="EMBL" id="GMN63275.1"/>
    </source>
</evidence>
<feature type="compositionally biased region" description="Polar residues" evidence="1">
    <location>
        <begin position="60"/>
        <end position="77"/>
    </location>
</feature>
<accession>A0AA88J6D7</accession>
<protein>
    <submittedName>
        <fullName evidence="2">Uncharacterized protein</fullName>
    </submittedName>
</protein>